<dbReference type="AlphaFoldDB" id="A0AA37XFQ4"/>
<sequence length="126" mass="12651">MGGPAGAAALGRRAHESVTAARAEVLGVSHALHAAPETAWREHASATLLTDHLQSLGMSVSRGVADLPTAFTATAGGGGATSPSWRSTTRSRVWGTRAGTTSSPPPPSAPRTGCCRCSTISTSVST</sequence>
<dbReference type="RefSeq" id="WP_284251235.1">
    <property type="nucleotide sequence ID" value="NZ_BSUM01000001.1"/>
</dbReference>
<feature type="region of interest" description="Disordered" evidence="1">
    <location>
        <begin position="73"/>
        <end position="113"/>
    </location>
</feature>
<protein>
    <submittedName>
        <fullName evidence="2">Uncharacterized protein</fullName>
    </submittedName>
</protein>
<dbReference type="EMBL" id="BSUM01000001">
    <property type="protein sequence ID" value="GMA32563.1"/>
    <property type="molecule type" value="Genomic_DNA"/>
</dbReference>
<organism evidence="2 3">
    <name type="scientific">Litorihabitans aurantiacus</name>
    <dbReference type="NCBI Taxonomy" id="1930061"/>
    <lineage>
        <taxon>Bacteria</taxon>
        <taxon>Bacillati</taxon>
        <taxon>Actinomycetota</taxon>
        <taxon>Actinomycetes</taxon>
        <taxon>Micrococcales</taxon>
        <taxon>Beutenbergiaceae</taxon>
        <taxon>Litorihabitans</taxon>
    </lineage>
</organism>
<dbReference type="Gene3D" id="3.40.630.10">
    <property type="entry name" value="Zn peptidases"/>
    <property type="match status" value="1"/>
</dbReference>
<reference evidence="2" key="1">
    <citation type="journal article" date="2014" name="Int. J. Syst. Evol. Microbiol.">
        <title>Complete genome sequence of Corynebacterium casei LMG S-19264T (=DSM 44701T), isolated from a smear-ripened cheese.</title>
        <authorList>
            <consortium name="US DOE Joint Genome Institute (JGI-PGF)"/>
            <person name="Walter F."/>
            <person name="Albersmeier A."/>
            <person name="Kalinowski J."/>
            <person name="Ruckert C."/>
        </authorList>
    </citation>
    <scope>NUCLEOTIDE SEQUENCE</scope>
    <source>
        <strain evidence="2">NBRC 112290</strain>
    </source>
</reference>
<dbReference type="GO" id="GO:0071713">
    <property type="term" value="F:para-aminobenzoyl-glutamate hydrolase activity"/>
    <property type="evidence" value="ECO:0007669"/>
    <property type="project" value="TreeGrafter"/>
</dbReference>
<name>A0AA37XFQ4_9MICO</name>
<dbReference type="InterPro" id="IPR052030">
    <property type="entry name" value="Peptidase_M20/M20A_hydrolases"/>
</dbReference>
<comment type="caution">
    <text evidence="2">The sequence shown here is derived from an EMBL/GenBank/DDBJ whole genome shotgun (WGS) entry which is preliminary data.</text>
</comment>
<proteinExistence type="predicted"/>
<dbReference type="GO" id="GO:0005737">
    <property type="term" value="C:cytoplasm"/>
    <property type="evidence" value="ECO:0007669"/>
    <property type="project" value="TreeGrafter"/>
</dbReference>
<dbReference type="PANTHER" id="PTHR30575:SF0">
    <property type="entry name" value="XAA-ARG DIPEPTIDASE"/>
    <property type="match status" value="1"/>
</dbReference>
<reference evidence="2" key="2">
    <citation type="submission" date="2023-02" db="EMBL/GenBank/DDBJ databases">
        <authorList>
            <person name="Sun Q."/>
            <person name="Mori K."/>
        </authorList>
    </citation>
    <scope>NUCLEOTIDE SEQUENCE</scope>
    <source>
        <strain evidence="2">NBRC 112290</strain>
    </source>
</reference>
<dbReference type="PANTHER" id="PTHR30575">
    <property type="entry name" value="PEPTIDASE M20"/>
    <property type="match status" value="1"/>
</dbReference>
<feature type="compositionally biased region" description="Low complexity" evidence="1">
    <location>
        <begin position="81"/>
        <end position="102"/>
    </location>
</feature>
<dbReference type="GO" id="GO:0016805">
    <property type="term" value="F:dipeptidase activity"/>
    <property type="evidence" value="ECO:0007669"/>
    <property type="project" value="TreeGrafter"/>
</dbReference>
<evidence type="ECO:0000313" key="2">
    <source>
        <dbReference type="EMBL" id="GMA32563.1"/>
    </source>
</evidence>
<accession>A0AA37XFQ4</accession>
<dbReference type="GO" id="GO:0046657">
    <property type="term" value="P:folic acid catabolic process"/>
    <property type="evidence" value="ECO:0007669"/>
    <property type="project" value="TreeGrafter"/>
</dbReference>
<gene>
    <name evidence="2" type="ORF">GCM10025875_25550</name>
</gene>
<keyword evidence="3" id="KW-1185">Reference proteome</keyword>
<evidence type="ECO:0000313" key="3">
    <source>
        <dbReference type="Proteomes" id="UP001157161"/>
    </source>
</evidence>
<evidence type="ECO:0000256" key="1">
    <source>
        <dbReference type="SAM" id="MobiDB-lite"/>
    </source>
</evidence>
<dbReference type="Proteomes" id="UP001157161">
    <property type="component" value="Unassembled WGS sequence"/>
</dbReference>
<dbReference type="SUPFAM" id="SSF53187">
    <property type="entry name" value="Zn-dependent exopeptidases"/>
    <property type="match status" value="1"/>
</dbReference>